<proteinExistence type="predicted"/>
<dbReference type="HOGENOM" id="CLU_665024_0_0_2"/>
<name>G7VF47_9CREN</name>
<accession>G7VF47</accession>
<dbReference type="GeneID" id="11596002"/>
<dbReference type="RefSeq" id="WP_014287491.1">
    <property type="nucleotide sequence ID" value="NC_016645.1"/>
</dbReference>
<organism evidence="1 2">
    <name type="scientific">Pyrobaculum ferrireducens</name>
    <dbReference type="NCBI Taxonomy" id="1104324"/>
    <lineage>
        <taxon>Archaea</taxon>
        <taxon>Thermoproteota</taxon>
        <taxon>Thermoprotei</taxon>
        <taxon>Thermoproteales</taxon>
        <taxon>Thermoproteaceae</taxon>
        <taxon>Pyrobaculum</taxon>
    </lineage>
</organism>
<reference evidence="1 2" key="1">
    <citation type="journal article" date="2012" name="J. Bacteriol.">
        <title>Complete genome sequence of strain 1860, a crenarchaeon of the genus pyrobaculum able to grow with various electron acceptors.</title>
        <authorList>
            <person name="Mardanov A.V."/>
            <person name="Gumerov V.M."/>
            <person name="Slobodkina G.B."/>
            <person name="Beletsky A.V."/>
            <person name="Bonch-Osmolovskaya E.A."/>
            <person name="Ravin N.V."/>
            <person name="Skryabin K.G."/>
        </authorList>
    </citation>
    <scope>NUCLEOTIDE SEQUENCE [LARGE SCALE GENOMIC DNA]</scope>
    <source>
        <strain evidence="1 2">1860</strain>
    </source>
</reference>
<dbReference type="OrthoDB" id="28550at2157"/>
<protein>
    <submittedName>
        <fullName evidence="1">Uncharacterized protein</fullName>
    </submittedName>
</protein>
<dbReference type="STRING" id="1104324.P186_0202"/>
<evidence type="ECO:0000313" key="2">
    <source>
        <dbReference type="Proteomes" id="UP000005867"/>
    </source>
</evidence>
<dbReference type="eggNOG" id="arCOG05547">
    <property type="taxonomic scope" value="Archaea"/>
</dbReference>
<dbReference type="AlphaFoldDB" id="G7VF47"/>
<keyword evidence="2" id="KW-1185">Reference proteome</keyword>
<dbReference type="EMBL" id="CP003098">
    <property type="protein sequence ID" value="AET31663.1"/>
    <property type="molecule type" value="Genomic_DNA"/>
</dbReference>
<gene>
    <name evidence="1" type="ORF">P186_0202</name>
</gene>
<dbReference type="KEGG" id="pyr:P186_0202"/>
<dbReference type="BioCyc" id="PSP1104324:GJSN-195-MONOMER"/>
<dbReference type="Proteomes" id="UP000005867">
    <property type="component" value="Chromosome"/>
</dbReference>
<evidence type="ECO:0000313" key="1">
    <source>
        <dbReference type="EMBL" id="AET31663.1"/>
    </source>
</evidence>
<sequence>MRSEAAARTLLLFFPALVFLIALTAPGGDYAFRTGPLAEVAVGEVPSHVAVEGKTLYLYSSPYAVWSYPRAIAVSIFYPTSVLVSSTCGAVAVASVGGAPGKYYVDLAVPPGVQGDCFINFTHPSGWRNAVLLKIKLIDWYPGAVERAVVVLNGSGWQFVQVGADGMFYVWERPLARLPVAGCVFVYNKSVLLTEILNYGEAVPNIVPPVYVPSPGGQPRFGAFIKLEGTSTLYVYQAPCPRAVNLTVPPPPSLRAKLGVLLPGYAGPYFDSPTPRTHSEYKTALRVVNYTVSAGRSYRLYIYSYSTPVGMWGAVLRYDFGVSTFLTTEVSLFRPAAAAEPARAGDVWLYVANGTRYWVYSRTPPYNTCNPPCGAPSGWTEPLYVVADPGGSWGGWPAVVKAEREFLRPWKT</sequence>